<reference evidence="1 2" key="1">
    <citation type="submission" date="2018-08" db="EMBL/GenBank/DDBJ databases">
        <title>Genomic Encyclopedia of Archaeal and Bacterial Type Strains, Phase II (KMG-II): from individual species to whole genera.</title>
        <authorList>
            <person name="Goeker M."/>
        </authorList>
    </citation>
    <scope>NUCLEOTIDE SEQUENCE [LARGE SCALE GENOMIC DNA]</scope>
    <source>
        <strain evidence="1 2">DSM 2261</strain>
    </source>
</reference>
<evidence type="ECO:0000313" key="1">
    <source>
        <dbReference type="EMBL" id="REG24150.1"/>
    </source>
</evidence>
<accession>A0ABX9JQ78</accession>
<comment type="caution">
    <text evidence="1">The sequence shown here is derived from an EMBL/GenBank/DDBJ whole genome shotgun (WGS) entry which is preliminary data.</text>
</comment>
<dbReference type="EMBL" id="QUMU01000015">
    <property type="protein sequence ID" value="REG24150.1"/>
    <property type="molecule type" value="Genomic_DNA"/>
</dbReference>
<dbReference type="Proteomes" id="UP000256345">
    <property type="component" value="Unassembled WGS sequence"/>
</dbReference>
<protein>
    <submittedName>
        <fullName evidence="1">Uncharacterized protein</fullName>
    </submittedName>
</protein>
<keyword evidence="2" id="KW-1185">Reference proteome</keyword>
<proteinExistence type="predicted"/>
<sequence length="219" mass="23775">MLRLFRSMAQTPEGDRLLTLLKWLAAPLFGALTYAVVSVLNPPPPPPHSIPPPQVVHYRLDVNITTGSGDTNVYIGGGAPIKVSGQSDLGRNLLANPLGPSETSIPVSSTPDTTRVLQSVEDELMRSIEAKNYWSVRKSFTLIKDGGECPHDLNNVIGESGVRTYYDPDGRNTPVNVGCVVVSEHKLALSMGSTEKTCSFRGTCMKVAWEEQTDGEEHE</sequence>
<gene>
    <name evidence="1" type="ORF">ATI61_115193</name>
</gene>
<name>A0ABX9JQ78_9BACT</name>
<organism evidence="1 2">
    <name type="scientific">Archangium gephyra</name>
    <dbReference type="NCBI Taxonomy" id="48"/>
    <lineage>
        <taxon>Bacteria</taxon>
        <taxon>Pseudomonadati</taxon>
        <taxon>Myxococcota</taxon>
        <taxon>Myxococcia</taxon>
        <taxon>Myxococcales</taxon>
        <taxon>Cystobacterineae</taxon>
        <taxon>Archangiaceae</taxon>
        <taxon>Archangium</taxon>
    </lineage>
</organism>
<evidence type="ECO:0000313" key="2">
    <source>
        <dbReference type="Proteomes" id="UP000256345"/>
    </source>
</evidence>